<evidence type="ECO:0000313" key="1">
    <source>
        <dbReference type="EMBL" id="OBQ43585.1"/>
    </source>
</evidence>
<dbReference type="Proteomes" id="UP000092093">
    <property type="component" value="Unassembled WGS sequence"/>
</dbReference>
<name>A0A1B7X2J1_APHFL</name>
<dbReference type="EMBL" id="LJOW01000049">
    <property type="protein sequence ID" value="OBQ43585.1"/>
    <property type="molecule type" value="Genomic_DNA"/>
</dbReference>
<protein>
    <submittedName>
        <fullName evidence="1">Uncharacterized protein</fullName>
    </submittedName>
</protein>
<comment type="caution">
    <text evidence="1">The sequence shown here is derived from an EMBL/GenBank/DDBJ whole genome shotgun (WGS) entry which is preliminary data.</text>
</comment>
<proteinExistence type="predicted"/>
<evidence type="ECO:0000313" key="2">
    <source>
        <dbReference type="Proteomes" id="UP000092093"/>
    </source>
</evidence>
<organism evidence="1 2">
    <name type="scientific">Aphanizomenon flos-aquae WA102</name>
    <dbReference type="NCBI Taxonomy" id="1710896"/>
    <lineage>
        <taxon>Bacteria</taxon>
        <taxon>Bacillati</taxon>
        <taxon>Cyanobacteriota</taxon>
        <taxon>Cyanophyceae</taxon>
        <taxon>Nostocales</taxon>
        <taxon>Aphanizomenonaceae</taxon>
        <taxon>Aphanizomenon</taxon>
    </lineage>
</organism>
<gene>
    <name evidence="1" type="ORF">AN484_11635</name>
</gene>
<reference evidence="1 2" key="1">
    <citation type="submission" date="2015-09" db="EMBL/GenBank/DDBJ databases">
        <title>Aphanizomenon flos-aquae WA102.</title>
        <authorList>
            <person name="Driscoll C."/>
        </authorList>
    </citation>
    <scope>NUCLEOTIDE SEQUENCE [LARGE SCALE GENOMIC DNA]</scope>
    <source>
        <strain evidence="1">WA102</strain>
    </source>
</reference>
<accession>A0A1B7X2J1</accession>
<dbReference type="AlphaFoldDB" id="A0A1B7X2J1"/>
<sequence length="246" mass="28060">MQYFIIRPFQDAQEVSLNDNTTLHKLSVDLFKQFEPSFTLPVNVKQLDYYKGILHQTIHHNGTIESLDLNVEEYNVYISKIAVYQQLEQVIKDKEAAALLPQTLIAAKTQVVKNIYSYAAQLTDKLVNKYATAERDRWASTTLPEAESYLATNNIKNSQNLVAQQIVRSGITDTSSQEFTDSLKSLCNTIIAKNAELIKISNHIIGTRGKWTDTISEFVKFDEETEQDAITRILAIDWKIGWEIPE</sequence>